<evidence type="ECO:0000256" key="6">
    <source>
        <dbReference type="PIRSR" id="PIRSR602403-1"/>
    </source>
</evidence>
<reference evidence="9" key="1">
    <citation type="journal article" date="2020" name="Stud. Mycol.">
        <title>101 Dothideomycetes genomes: a test case for predicting lifestyles and emergence of pathogens.</title>
        <authorList>
            <person name="Haridas S."/>
            <person name="Albert R."/>
            <person name="Binder M."/>
            <person name="Bloem J."/>
            <person name="Labutti K."/>
            <person name="Salamov A."/>
            <person name="Andreopoulos B."/>
            <person name="Baker S."/>
            <person name="Barry K."/>
            <person name="Bills G."/>
            <person name="Bluhm B."/>
            <person name="Cannon C."/>
            <person name="Castanera R."/>
            <person name="Culley D."/>
            <person name="Daum C."/>
            <person name="Ezra D."/>
            <person name="Gonzalez J."/>
            <person name="Henrissat B."/>
            <person name="Kuo A."/>
            <person name="Liang C."/>
            <person name="Lipzen A."/>
            <person name="Lutzoni F."/>
            <person name="Magnuson J."/>
            <person name="Mondo S."/>
            <person name="Nolan M."/>
            <person name="Ohm R."/>
            <person name="Pangilinan J."/>
            <person name="Park H.-J."/>
            <person name="Ramirez L."/>
            <person name="Alfaro M."/>
            <person name="Sun H."/>
            <person name="Tritt A."/>
            <person name="Yoshinaga Y."/>
            <person name="Zwiers L.-H."/>
            <person name="Turgeon B."/>
            <person name="Goodwin S."/>
            <person name="Spatafora J."/>
            <person name="Crous P."/>
            <person name="Grigoriev I."/>
        </authorList>
    </citation>
    <scope>NUCLEOTIDE SEQUENCE</scope>
    <source>
        <strain evidence="9">CBS 175.79</strain>
    </source>
</reference>
<dbReference type="EMBL" id="ML978067">
    <property type="protein sequence ID" value="KAF2019854.1"/>
    <property type="molecule type" value="Genomic_DNA"/>
</dbReference>
<evidence type="ECO:0000256" key="3">
    <source>
        <dbReference type="ARBA" id="ARBA00022617"/>
    </source>
</evidence>
<dbReference type="Gene3D" id="1.10.630.10">
    <property type="entry name" value="Cytochrome P450"/>
    <property type="match status" value="1"/>
</dbReference>
<comment type="similarity">
    <text evidence="2">Belongs to the cytochrome P450 family.</text>
</comment>
<organism evidence="9 10">
    <name type="scientific">Aaosphaeria arxii CBS 175.79</name>
    <dbReference type="NCBI Taxonomy" id="1450172"/>
    <lineage>
        <taxon>Eukaryota</taxon>
        <taxon>Fungi</taxon>
        <taxon>Dikarya</taxon>
        <taxon>Ascomycota</taxon>
        <taxon>Pezizomycotina</taxon>
        <taxon>Dothideomycetes</taxon>
        <taxon>Pleosporomycetidae</taxon>
        <taxon>Pleosporales</taxon>
        <taxon>Pleosporales incertae sedis</taxon>
        <taxon>Aaosphaeria</taxon>
    </lineage>
</organism>
<dbReference type="PRINTS" id="PR00465">
    <property type="entry name" value="EP450IV"/>
</dbReference>
<dbReference type="InterPro" id="IPR036396">
    <property type="entry name" value="Cyt_P450_sf"/>
</dbReference>
<dbReference type="RefSeq" id="XP_033388193.1">
    <property type="nucleotide sequence ID" value="XM_033520980.1"/>
</dbReference>
<gene>
    <name evidence="9" type="ORF">BU24DRAFT_128109</name>
</gene>
<evidence type="ECO:0000313" key="10">
    <source>
        <dbReference type="Proteomes" id="UP000799778"/>
    </source>
</evidence>
<evidence type="ECO:0000256" key="8">
    <source>
        <dbReference type="SAM" id="Phobius"/>
    </source>
</evidence>
<dbReference type="Proteomes" id="UP000799778">
    <property type="component" value="Unassembled WGS sequence"/>
</dbReference>
<protein>
    <submittedName>
        <fullName evidence="9">Cytochrome P450 6A1</fullName>
    </submittedName>
</protein>
<dbReference type="SUPFAM" id="SSF48264">
    <property type="entry name" value="Cytochrome P450"/>
    <property type="match status" value="1"/>
</dbReference>
<dbReference type="GO" id="GO:0020037">
    <property type="term" value="F:heme binding"/>
    <property type="evidence" value="ECO:0007669"/>
    <property type="project" value="InterPro"/>
</dbReference>
<keyword evidence="8" id="KW-0472">Membrane</keyword>
<dbReference type="PANTHER" id="PTHR24304">
    <property type="entry name" value="CYTOCHROME P450 FAMILY 7"/>
    <property type="match status" value="1"/>
</dbReference>
<keyword evidence="5 6" id="KW-0408">Iron</keyword>
<feature type="transmembrane region" description="Helical" evidence="8">
    <location>
        <begin position="282"/>
        <end position="303"/>
    </location>
</feature>
<feature type="region of interest" description="Disordered" evidence="7">
    <location>
        <begin position="486"/>
        <end position="508"/>
    </location>
</feature>
<evidence type="ECO:0000256" key="1">
    <source>
        <dbReference type="ARBA" id="ARBA00001971"/>
    </source>
</evidence>
<sequence>MAVLDAIGRGTGSPTISLLVFSCVLFVIYVCYHTYQRRVPSNAPPTVKGDIPLTGVWDFWTRRWDFYKQEIDRAPTGNFSFHAGPNTLVGLSGEKGRKLFFESKELGFTQGYAVLFGSSPELKDHDDKEGIEDDTNNHFHKRITHLLKNEQFRKKLPTLKSDVQEAIEAIRNEPSGVTNPFESLYRIVFRLTIRMVGADEIAEDPQLLESCLKYFEMIDQSATAASVMFPKFPSPALLKRTYAGAQLYRMVQGLVKKRADSGEKHDDALQYMLDQGDRMFKIIEFIVGALFAGLLNSGINAAWVMCYLATSPEWLAKTREEVRRTAAKYATDPSAPLYVQLNDVPLEAWEAEFPLIDMCLRDSIRLNLLGTAFRKNISGKPIPTGHGDEVIPPDAFITYALGDIHYDPNIYPDPHKWDPARHMPDRAEDKKAPHAFLGWGVGRHPCLGMRFAKLEQNIITAYFLAAFDFTLQDEQGVTMHEAPKVNVNGHSAQKPSPRQFLKVRPLEK</sequence>
<keyword evidence="8" id="KW-1133">Transmembrane helix</keyword>
<dbReference type="CDD" id="cd00302">
    <property type="entry name" value="cytochrome_P450"/>
    <property type="match status" value="1"/>
</dbReference>
<dbReference type="GO" id="GO:0016705">
    <property type="term" value="F:oxidoreductase activity, acting on paired donors, with incorporation or reduction of molecular oxygen"/>
    <property type="evidence" value="ECO:0007669"/>
    <property type="project" value="InterPro"/>
</dbReference>
<accession>A0A6A5Y5M8</accession>
<dbReference type="AlphaFoldDB" id="A0A6A5Y5M8"/>
<keyword evidence="10" id="KW-1185">Reference proteome</keyword>
<keyword evidence="3 6" id="KW-0349">Heme</keyword>
<evidence type="ECO:0000256" key="4">
    <source>
        <dbReference type="ARBA" id="ARBA00022723"/>
    </source>
</evidence>
<name>A0A6A5Y5M8_9PLEO</name>
<dbReference type="PANTHER" id="PTHR24304:SF2">
    <property type="entry name" value="24-HYDROXYCHOLESTEROL 7-ALPHA-HYDROXYLASE"/>
    <property type="match status" value="1"/>
</dbReference>
<evidence type="ECO:0000256" key="2">
    <source>
        <dbReference type="ARBA" id="ARBA00010617"/>
    </source>
</evidence>
<proteinExistence type="inferred from homology"/>
<dbReference type="GeneID" id="54278377"/>
<dbReference type="OrthoDB" id="1055148at2759"/>
<dbReference type="InterPro" id="IPR002403">
    <property type="entry name" value="Cyt_P450_E_grp-IV"/>
</dbReference>
<evidence type="ECO:0000256" key="5">
    <source>
        <dbReference type="ARBA" id="ARBA00023004"/>
    </source>
</evidence>
<evidence type="ECO:0000313" key="9">
    <source>
        <dbReference type="EMBL" id="KAF2019854.1"/>
    </source>
</evidence>
<feature type="binding site" description="axial binding residue" evidence="6">
    <location>
        <position position="446"/>
    </location>
    <ligand>
        <name>heme</name>
        <dbReference type="ChEBI" id="CHEBI:30413"/>
    </ligand>
    <ligandPart>
        <name>Fe</name>
        <dbReference type="ChEBI" id="CHEBI:18248"/>
    </ligandPart>
</feature>
<evidence type="ECO:0000256" key="7">
    <source>
        <dbReference type="SAM" id="MobiDB-lite"/>
    </source>
</evidence>
<dbReference type="InterPro" id="IPR050529">
    <property type="entry name" value="CYP450_sterol_14alpha_dmase"/>
</dbReference>
<keyword evidence="8" id="KW-0812">Transmembrane</keyword>
<feature type="transmembrane region" description="Helical" evidence="8">
    <location>
        <begin position="12"/>
        <end position="32"/>
    </location>
</feature>
<dbReference type="GO" id="GO:0005506">
    <property type="term" value="F:iron ion binding"/>
    <property type="evidence" value="ECO:0007669"/>
    <property type="project" value="InterPro"/>
</dbReference>
<keyword evidence="4 6" id="KW-0479">Metal-binding</keyword>
<dbReference type="InterPro" id="IPR001128">
    <property type="entry name" value="Cyt_P450"/>
</dbReference>
<dbReference type="Pfam" id="PF00067">
    <property type="entry name" value="p450"/>
    <property type="match status" value="1"/>
</dbReference>
<dbReference type="GO" id="GO:0004497">
    <property type="term" value="F:monooxygenase activity"/>
    <property type="evidence" value="ECO:0007669"/>
    <property type="project" value="InterPro"/>
</dbReference>
<comment type="cofactor">
    <cofactor evidence="1 6">
        <name>heme</name>
        <dbReference type="ChEBI" id="CHEBI:30413"/>
    </cofactor>
</comment>